<dbReference type="InterPro" id="IPR016174">
    <property type="entry name" value="Di-haem_cyt_TM"/>
</dbReference>
<evidence type="ECO:0000256" key="1">
    <source>
        <dbReference type="ARBA" id="ARBA00004651"/>
    </source>
</evidence>
<dbReference type="InterPro" id="IPR051817">
    <property type="entry name" value="FDH_cytochrome_b556_subunit"/>
</dbReference>
<feature type="transmembrane region" description="Helical" evidence="7">
    <location>
        <begin position="41"/>
        <end position="62"/>
    </location>
</feature>
<dbReference type="PANTHER" id="PTHR30074">
    <property type="entry name" value="FORMATE DEHYDROGENASE, NITRATE-INDUCIBLE, CYTOCHROME B556 FDN SUBUNIT"/>
    <property type="match status" value="1"/>
</dbReference>
<evidence type="ECO:0000256" key="6">
    <source>
        <dbReference type="SAM" id="MobiDB-lite"/>
    </source>
</evidence>
<feature type="region of interest" description="Disordered" evidence="6">
    <location>
        <begin position="220"/>
        <end position="254"/>
    </location>
</feature>
<keyword evidence="10" id="KW-1185">Reference proteome</keyword>
<dbReference type="SUPFAM" id="SSF81342">
    <property type="entry name" value="Transmembrane di-heme cytochromes"/>
    <property type="match status" value="1"/>
</dbReference>
<evidence type="ECO:0000259" key="8">
    <source>
        <dbReference type="Pfam" id="PF01292"/>
    </source>
</evidence>
<dbReference type="GO" id="GO:0009326">
    <property type="term" value="C:formate dehydrogenase complex"/>
    <property type="evidence" value="ECO:0007669"/>
    <property type="project" value="TreeGrafter"/>
</dbReference>
<dbReference type="Proteomes" id="UP000657385">
    <property type="component" value="Unassembled WGS sequence"/>
</dbReference>
<dbReference type="PANTHER" id="PTHR30074:SF6">
    <property type="entry name" value="FORMATE DEHYDROGENASE GAMMA SUBUNIT"/>
    <property type="match status" value="1"/>
</dbReference>
<evidence type="ECO:0000313" key="10">
    <source>
        <dbReference type="Proteomes" id="UP000657385"/>
    </source>
</evidence>
<evidence type="ECO:0000256" key="2">
    <source>
        <dbReference type="ARBA" id="ARBA00022475"/>
    </source>
</evidence>
<feature type="transmembrane region" description="Helical" evidence="7">
    <location>
        <begin position="179"/>
        <end position="196"/>
    </location>
</feature>
<dbReference type="GO" id="GO:0022904">
    <property type="term" value="P:respiratory electron transport chain"/>
    <property type="evidence" value="ECO:0007669"/>
    <property type="project" value="InterPro"/>
</dbReference>
<feature type="transmembrane region" description="Helical" evidence="7">
    <location>
        <begin position="74"/>
        <end position="96"/>
    </location>
</feature>
<organism evidence="9 10">
    <name type="scientific">Streptacidiphilus fuscans</name>
    <dbReference type="NCBI Taxonomy" id="2789292"/>
    <lineage>
        <taxon>Bacteria</taxon>
        <taxon>Bacillati</taxon>
        <taxon>Actinomycetota</taxon>
        <taxon>Actinomycetes</taxon>
        <taxon>Kitasatosporales</taxon>
        <taxon>Streptomycetaceae</taxon>
        <taxon>Streptacidiphilus</taxon>
    </lineage>
</organism>
<evidence type="ECO:0000256" key="3">
    <source>
        <dbReference type="ARBA" id="ARBA00022692"/>
    </source>
</evidence>
<dbReference type="Gene3D" id="1.20.950.20">
    <property type="entry name" value="Transmembrane di-heme cytochromes, Chain C"/>
    <property type="match status" value="1"/>
</dbReference>
<comment type="subcellular location">
    <subcellularLocation>
        <location evidence="1">Cell membrane</location>
        <topology evidence="1">Multi-pass membrane protein</topology>
    </subcellularLocation>
</comment>
<accession>A0A931B4H1</accession>
<dbReference type="GO" id="GO:0009061">
    <property type="term" value="P:anaerobic respiration"/>
    <property type="evidence" value="ECO:0007669"/>
    <property type="project" value="TreeGrafter"/>
</dbReference>
<feature type="transmembrane region" description="Helical" evidence="7">
    <location>
        <begin position="140"/>
        <end position="159"/>
    </location>
</feature>
<evidence type="ECO:0000256" key="7">
    <source>
        <dbReference type="SAM" id="Phobius"/>
    </source>
</evidence>
<proteinExistence type="predicted"/>
<feature type="region of interest" description="Disordered" evidence="6">
    <location>
        <begin position="1"/>
        <end position="28"/>
    </location>
</feature>
<comment type="caution">
    <text evidence="9">The sequence shown here is derived from an EMBL/GenBank/DDBJ whole genome shotgun (WGS) entry which is preliminary data.</text>
</comment>
<reference evidence="9" key="1">
    <citation type="submission" date="2020-11" db="EMBL/GenBank/DDBJ databases">
        <title>Isolation and identification of active actinomycetes.</title>
        <authorList>
            <person name="Yu B."/>
        </authorList>
    </citation>
    <scope>NUCLEOTIDE SEQUENCE</scope>
    <source>
        <strain evidence="9">NEAU-YB345</strain>
    </source>
</reference>
<feature type="domain" description="Cytochrome b561 bacterial/Ni-hydrogenase" evidence="8">
    <location>
        <begin position="34"/>
        <end position="200"/>
    </location>
</feature>
<feature type="compositionally biased region" description="Basic and acidic residues" evidence="6">
    <location>
        <begin position="227"/>
        <end position="247"/>
    </location>
</feature>
<dbReference type="EMBL" id="JADPRT010000007">
    <property type="protein sequence ID" value="MBF9070138.1"/>
    <property type="molecule type" value="Genomic_DNA"/>
</dbReference>
<gene>
    <name evidence="9" type="ORF">I2501_19110</name>
</gene>
<dbReference type="GO" id="GO:0015944">
    <property type="term" value="P:formate oxidation"/>
    <property type="evidence" value="ECO:0007669"/>
    <property type="project" value="TreeGrafter"/>
</dbReference>
<dbReference type="InterPro" id="IPR011577">
    <property type="entry name" value="Cyt_b561_bac/Ni-Hgenase"/>
</dbReference>
<name>A0A931B4H1_9ACTN</name>
<dbReference type="GO" id="GO:0009055">
    <property type="term" value="F:electron transfer activity"/>
    <property type="evidence" value="ECO:0007669"/>
    <property type="project" value="InterPro"/>
</dbReference>
<evidence type="ECO:0000313" key="9">
    <source>
        <dbReference type="EMBL" id="MBF9070138.1"/>
    </source>
</evidence>
<feature type="compositionally biased region" description="Pro residues" evidence="6">
    <location>
        <begin position="15"/>
        <end position="28"/>
    </location>
</feature>
<dbReference type="Pfam" id="PF01292">
    <property type="entry name" value="Ni_hydr_CYTB"/>
    <property type="match status" value="1"/>
</dbReference>
<dbReference type="GO" id="GO:0036397">
    <property type="term" value="F:formate dehydrogenase (quinone) activity"/>
    <property type="evidence" value="ECO:0007669"/>
    <property type="project" value="TreeGrafter"/>
</dbReference>
<evidence type="ECO:0000256" key="4">
    <source>
        <dbReference type="ARBA" id="ARBA00022989"/>
    </source>
</evidence>
<sequence>MTSKRGSATPTDATTPPPPPADPMPAPDPEFLRRFTVAERWVHRTTATLMMVAILSAAFLYVPQLAELVGRRRLLVIIHEWSGVLLPLPLAVGLFFRSVRADLRRLNRFVPQDRGWTWRALRHGTRHAGPAGKFNAGQKMYAALISGATLVMVGTGLILWFPNLAALDVRTGATFVHDWLALVIGVLVLGHIRMAAKDPEARRGMRTGLVGRPWARREHPLWAQELDEQRRAGEEQRTAEEEPRPDDSPSGPQG</sequence>
<keyword evidence="3 7" id="KW-0812">Transmembrane</keyword>
<dbReference type="AlphaFoldDB" id="A0A931B4H1"/>
<keyword evidence="4 7" id="KW-1133">Transmembrane helix</keyword>
<keyword evidence="2" id="KW-1003">Cell membrane</keyword>
<evidence type="ECO:0000256" key="5">
    <source>
        <dbReference type="ARBA" id="ARBA00023136"/>
    </source>
</evidence>
<dbReference type="GO" id="GO:0005886">
    <property type="term" value="C:plasma membrane"/>
    <property type="evidence" value="ECO:0007669"/>
    <property type="project" value="UniProtKB-SubCell"/>
</dbReference>
<protein>
    <submittedName>
        <fullName evidence="9">Cytochrome b/b6 domain-containing protein</fullName>
    </submittedName>
</protein>
<keyword evidence="5 7" id="KW-0472">Membrane</keyword>